<reference evidence="2" key="2">
    <citation type="submission" date="2018-05" db="EMBL/GenBank/DDBJ databases">
        <title>OpunRS2 (Oryza punctata Reference Sequence Version 2).</title>
        <authorList>
            <person name="Zhang J."/>
            <person name="Kudrna D."/>
            <person name="Lee S."/>
            <person name="Talag J."/>
            <person name="Welchert J."/>
            <person name="Wing R.A."/>
        </authorList>
    </citation>
    <scope>NUCLEOTIDE SEQUENCE [LARGE SCALE GENOMIC DNA]</scope>
</reference>
<keyword evidence="3" id="KW-1185">Reference proteome</keyword>
<dbReference type="AlphaFoldDB" id="A0A0E0MK73"/>
<evidence type="ECO:0000313" key="3">
    <source>
        <dbReference type="Proteomes" id="UP000026962"/>
    </source>
</evidence>
<sequence length="106" mass="11687">MHFNDQELPNVPGTQQRVPGIAIQLGSSYMKLIKDNESGETEFTALLLCAAELRRGGGLEYSKDEEAEESVDTVDNPVLDKASSGVMSTEDTTPLDQTLWTWIKNL</sequence>
<reference evidence="2" key="1">
    <citation type="submission" date="2015-04" db="UniProtKB">
        <authorList>
            <consortium name="EnsemblPlants"/>
        </authorList>
    </citation>
    <scope>IDENTIFICATION</scope>
</reference>
<name>A0A0E0MK73_ORYPU</name>
<dbReference type="Proteomes" id="UP000026962">
    <property type="component" value="Chromosome 12"/>
</dbReference>
<feature type="region of interest" description="Disordered" evidence="1">
    <location>
        <begin position="60"/>
        <end position="91"/>
    </location>
</feature>
<proteinExistence type="predicted"/>
<accession>A0A0E0MK73</accession>
<dbReference type="HOGENOM" id="CLU_2227533_0_0_1"/>
<dbReference type="Gramene" id="OPUNC12G04430.1">
    <property type="protein sequence ID" value="OPUNC12G04430.1"/>
    <property type="gene ID" value="OPUNC12G04430"/>
</dbReference>
<dbReference type="EnsemblPlants" id="OPUNC12G04430.1">
    <property type="protein sequence ID" value="OPUNC12G04430.1"/>
    <property type="gene ID" value="OPUNC12G04430"/>
</dbReference>
<evidence type="ECO:0000256" key="1">
    <source>
        <dbReference type="SAM" id="MobiDB-lite"/>
    </source>
</evidence>
<evidence type="ECO:0000313" key="2">
    <source>
        <dbReference type="EnsemblPlants" id="OPUNC12G04430.1"/>
    </source>
</evidence>
<protein>
    <submittedName>
        <fullName evidence="2">Uncharacterized protein</fullName>
    </submittedName>
</protein>
<organism evidence="2">
    <name type="scientific">Oryza punctata</name>
    <name type="common">Red rice</name>
    <dbReference type="NCBI Taxonomy" id="4537"/>
    <lineage>
        <taxon>Eukaryota</taxon>
        <taxon>Viridiplantae</taxon>
        <taxon>Streptophyta</taxon>
        <taxon>Embryophyta</taxon>
        <taxon>Tracheophyta</taxon>
        <taxon>Spermatophyta</taxon>
        <taxon>Magnoliopsida</taxon>
        <taxon>Liliopsida</taxon>
        <taxon>Poales</taxon>
        <taxon>Poaceae</taxon>
        <taxon>BOP clade</taxon>
        <taxon>Oryzoideae</taxon>
        <taxon>Oryzeae</taxon>
        <taxon>Oryzinae</taxon>
        <taxon>Oryza</taxon>
    </lineage>
</organism>